<reference evidence="3 5" key="2">
    <citation type="submission" date="2023-12" db="EMBL/GenBank/DDBJ databases">
        <title>Phenotypic and Genomic Characterization of Methanothermobacter wolfeii Strain BSEL, a CO2-Capturing Archaeon with Minimal Nutrient Requirements.</title>
        <authorList>
            <person name="Ale Enriquez F."/>
            <person name="Ahring B.K."/>
        </authorList>
    </citation>
    <scope>NUCLEOTIDE SEQUENCE [LARGE SCALE GENOMIC DNA]</scope>
    <source>
        <strain evidence="3 5">BSEL-1</strain>
    </source>
</reference>
<dbReference type="RefSeq" id="WP_238337825.1">
    <property type="nucleotide sequence ID" value="NZ_CP104550.1"/>
</dbReference>
<evidence type="ECO:0000256" key="1">
    <source>
        <dbReference type="ARBA" id="ARBA00022729"/>
    </source>
</evidence>
<gene>
    <name evidence="4" type="ORF">N5910_04800</name>
    <name evidence="3" type="ORF">U2150_03470</name>
</gene>
<evidence type="ECO:0000313" key="4">
    <source>
        <dbReference type="EMBL" id="UXH30875.1"/>
    </source>
</evidence>
<protein>
    <submittedName>
        <fullName evidence="4">Ig-like domain-containing protein</fullName>
    </submittedName>
</protein>
<name>A0A9E7UKY5_METWO</name>
<feature type="domain" description="SbsA Ig-like" evidence="2">
    <location>
        <begin position="107"/>
        <end position="200"/>
    </location>
</feature>
<dbReference type="AlphaFoldDB" id="A0A9E7UKY5"/>
<sequence length="203" mass="23179">MLVVDCHENRYMESGYAYPRFIYPISKGTATMNYGNQIVSRMPFLRIYTPPQSTSPAYVTIPIASMGYSTIIYEAYAYDTSERKLCEAAMLIESLDSLKRVSVSETKVISSYPTTGAITPRRTMIKVRFSERISSGKNWNRIVLKNQRGRRVYIKKWVKGNTLYIKPSMLSKNTSYTLTVPFEAVKGSSPIKTWSVSFRTGRK</sequence>
<dbReference type="GeneID" id="70638479"/>
<dbReference type="Proteomes" id="UP001369247">
    <property type="component" value="Unassembled WGS sequence"/>
</dbReference>
<dbReference type="EMBL" id="CP104550">
    <property type="protein sequence ID" value="UXH30875.1"/>
    <property type="molecule type" value="Genomic_DNA"/>
</dbReference>
<dbReference type="KEGG" id="mwo:MWSIV6_0933"/>
<evidence type="ECO:0000313" key="5">
    <source>
        <dbReference type="Proteomes" id="UP001369247"/>
    </source>
</evidence>
<dbReference type="EMBL" id="JAXUHJ010000008">
    <property type="protein sequence ID" value="MEJ8542551.1"/>
    <property type="molecule type" value="Genomic_DNA"/>
</dbReference>
<keyword evidence="1" id="KW-0732">Signal</keyword>
<dbReference type="InterPro" id="IPR032812">
    <property type="entry name" value="SbsA_Ig"/>
</dbReference>
<dbReference type="Pfam" id="PF13205">
    <property type="entry name" value="Big_5"/>
    <property type="match status" value="1"/>
</dbReference>
<proteinExistence type="predicted"/>
<dbReference type="Proteomes" id="UP001065373">
    <property type="component" value="Chromosome"/>
</dbReference>
<accession>A0A9E7UKY5</accession>
<reference evidence="4" key="1">
    <citation type="submission" date="2022-09" db="EMBL/GenBank/DDBJ databases">
        <title>Characterization of three MwoI isoschizomers from sequenced genome and metagenomes.</title>
        <authorList>
            <person name="Fomenkov A."/>
            <person name="Xu S.Y."/>
            <person name="Roberts R.J."/>
        </authorList>
    </citation>
    <scope>NUCLEOTIDE SEQUENCE</scope>
    <source>
        <strain evidence="4">DSM 2970</strain>
    </source>
</reference>
<evidence type="ECO:0000259" key="2">
    <source>
        <dbReference type="Pfam" id="PF13205"/>
    </source>
</evidence>
<evidence type="ECO:0000313" key="3">
    <source>
        <dbReference type="EMBL" id="MEJ8542551.1"/>
    </source>
</evidence>
<organism evidence="4">
    <name type="scientific">Methanothermobacter wolfeii</name>
    <name type="common">Methanobacterium wolfei</name>
    <dbReference type="NCBI Taxonomy" id="145261"/>
    <lineage>
        <taxon>Archaea</taxon>
        <taxon>Methanobacteriati</taxon>
        <taxon>Methanobacteriota</taxon>
        <taxon>Methanomada group</taxon>
        <taxon>Methanobacteria</taxon>
        <taxon>Methanobacteriales</taxon>
        <taxon>Methanobacteriaceae</taxon>
        <taxon>Methanothermobacter</taxon>
    </lineage>
</organism>
<keyword evidence="5" id="KW-1185">Reference proteome</keyword>